<dbReference type="SUPFAM" id="SSF51735">
    <property type="entry name" value="NAD(P)-binding Rossmann-fold domains"/>
    <property type="match status" value="1"/>
</dbReference>
<dbReference type="HOGENOM" id="CLU_007383_1_7_2"/>
<dbReference type="InterPro" id="IPR020904">
    <property type="entry name" value="Sc_DH/Rdtase_CS"/>
</dbReference>
<dbReference type="AlphaFoldDB" id="A8MC83"/>
<protein>
    <submittedName>
        <fullName evidence="3">NAD-dependent epimerase/dehydratase</fullName>
    </submittedName>
</protein>
<dbReference type="InterPro" id="IPR036291">
    <property type="entry name" value="NAD(P)-bd_dom_sf"/>
</dbReference>
<dbReference type="PANTHER" id="PTHR43000">
    <property type="entry name" value="DTDP-D-GLUCOSE 4,6-DEHYDRATASE-RELATED"/>
    <property type="match status" value="1"/>
</dbReference>
<evidence type="ECO:0000313" key="3">
    <source>
        <dbReference type="EMBL" id="ABW01389.1"/>
    </source>
</evidence>
<keyword evidence="4" id="KW-1185">Reference proteome</keyword>
<evidence type="ECO:0000259" key="2">
    <source>
        <dbReference type="Pfam" id="PF01370"/>
    </source>
</evidence>
<accession>A8MC83</accession>
<dbReference type="STRING" id="397948.Cmaq_0546"/>
<feature type="domain" description="NAD-dependent epimerase/dehydratase" evidence="2">
    <location>
        <begin position="10"/>
        <end position="247"/>
    </location>
</feature>
<evidence type="ECO:0000256" key="1">
    <source>
        <dbReference type="ARBA" id="ARBA00007637"/>
    </source>
</evidence>
<comment type="similarity">
    <text evidence="1">Belongs to the NAD(P)-dependent epimerase/dehydratase family.</text>
</comment>
<evidence type="ECO:0000313" key="4">
    <source>
        <dbReference type="Proteomes" id="UP000001137"/>
    </source>
</evidence>
<name>A8MC83_CALMQ</name>
<dbReference type="Pfam" id="PF01370">
    <property type="entry name" value="Epimerase"/>
    <property type="match status" value="1"/>
</dbReference>
<gene>
    <name evidence="3" type="ordered locus">Cmaq_0546</name>
</gene>
<organism evidence="3 4">
    <name type="scientific">Caldivirga maquilingensis (strain ATCC 700844 / DSM 13496 / JCM 10307 / IC-167)</name>
    <dbReference type="NCBI Taxonomy" id="397948"/>
    <lineage>
        <taxon>Archaea</taxon>
        <taxon>Thermoproteota</taxon>
        <taxon>Thermoprotei</taxon>
        <taxon>Thermoproteales</taxon>
        <taxon>Thermoproteaceae</taxon>
        <taxon>Caldivirga</taxon>
    </lineage>
</organism>
<dbReference type="KEGG" id="cma:Cmaq_0546"/>
<dbReference type="Gene3D" id="3.90.25.10">
    <property type="entry name" value="UDP-galactose 4-epimerase, domain 1"/>
    <property type="match status" value="2"/>
</dbReference>
<dbReference type="Gene3D" id="3.40.50.720">
    <property type="entry name" value="NAD(P)-binding Rossmann-like Domain"/>
    <property type="match status" value="1"/>
</dbReference>
<dbReference type="Proteomes" id="UP000001137">
    <property type="component" value="Chromosome"/>
</dbReference>
<dbReference type="eggNOG" id="arCOG01369">
    <property type="taxonomic scope" value="Archaea"/>
</dbReference>
<dbReference type="EMBL" id="CP000852">
    <property type="protein sequence ID" value="ABW01389.1"/>
    <property type="molecule type" value="Genomic_DNA"/>
</dbReference>
<sequence length="325" mass="36037">MNGRIIVSRVIVTGGAGFIGSHLVDRLVRDGYEVTVLDNFSSGDVSNLKESLSTGRVNVVKADLKYWGDWVSEFKGAYAVFHLAANPEVRVSSVEPRSHFDNNLVATFNVAEAARVSDVKYIVFASSSTVYGDAKVLPTPEDHPIIPISVYGATKAAGEIILDTYSRLYGIRVVNLRYANIVGPRSRHGVIYDFYIKLTRNPRELEVLGDGSQRKSYLYVDDAVDASLFLFNKLINGSLQEQAFNVGNKDWVTVMDIARIVIEELGLRNVNIVTRAMTPDGRGWLGDVKYMLLDVDKLSKLGWSPRYSSADAVRLTIRWLKGNAP</sequence>
<reference evidence="3 4" key="1">
    <citation type="submission" date="2007-10" db="EMBL/GenBank/DDBJ databases">
        <title>Complete sequence of Caldivirga maquilingensis IC-167.</title>
        <authorList>
            <consortium name="US DOE Joint Genome Institute"/>
            <person name="Copeland A."/>
            <person name="Lucas S."/>
            <person name="Lapidus A."/>
            <person name="Barry K."/>
            <person name="Glavina del Rio T."/>
            <person name="Dalin E."/>
            <person name="Tice H."/>
            <person name="Pitluck S."/>
            <person name="Saunders E."/>
            <person name="Brettin T."/>
            <person name="Bruce D."/>
            <person name="Detter J.C."/>
            <person name="Han C."/>
            <person name="Schmutz J."/>
            <person name="Larimer F."/>
            <person name="Land M."/>
            <person name="Hauser L."/>
            <person name="Kyrpides N."/>
            <person name="Ivanova N."/>
            <person name="Biddle J.F."/>
            <person name="Zhang Z."/>
            <person name="Fitz-Gibbon S.T."/>
            <person name="Lowe T.M."/>
            <person name="Saltikov C."/>
            <person name="House C.H."/>
            <person name="Richardson P."/>
        </authorList>
    </citation>
    <scope>NUCLEOTIDE SEQUENCE [LARGE SCALE GENOMIC DNA]</scope>
    <source>
        <strain evidence="4">ATCC 700844 / DSM 13496 / JCM 10307 / IC-167</strain>
    </source>
</reference>
<dbReference type="InterPro" id="IPR001509">
    <property type="entry name" value="Epimerase_deHydtase"/>
</dbReference>
<dbReference type="PROSITE" id="PS00061">
    <property type="entry name" value="ADH_SHORT"/>
    <property type="match status" value="1"/>
</dbReference>
<proteinExistence type="inferred from homology"/>